<dbReference type="VEuPathDB" id="FungiDB:CNF00280"/>
<dbReference type="PaxDb" id="214684-Q5KFX2"/>
<dbReference type="InParanoid" id="Q5KFX2"/>
<organism evidence="3 4">
    <name type="scientific">Cryptococcus deneoformans (strain JEC21 / ATCC MYA-565)</name>
    <name type="common">Cryptococcus neoformans var. neoformans serotype D</name>
    <dbReference type="NCBI Taxonomy" id="214684"/>
    <lineage>
        <taxon>Eukaryota</taxon>
        <taxon>Fungi</taxon>
        <taxon>Dikarya</taxon>
        <taxon>Basidiomycota</taxon>
        <taxon>Agaricomycotina</taxon>
        <taxon>Tremellomycetes</taxon>
        <taxon>Tremellales</taxon>
        <taxon>Cryptococcaceae</taxon>
        <taxon>Cryptococcus</taxon>
        <taxon>Cryptococcus neoformans species complex</taxon>
    </lineage>
</organism>
<evidence type="ECO:0000256" key="1">
    <source>
        <dbReference type="SAM" id="MobiDB-lite"/>
    </source>
</evidence>
<feature type="compositionally biased region" description="Low complexity" evidence="1">
    <location>
        <begin position="274"/>
        <end position="306"/>
    </location>
</feature>
<dbReference type="RefSeq" id="XP_024513066.1">
    <property type="nucleotide sequence ID" value="XM_024657320.1"/>
</dbReference>
<keyword evidence="2" id="KW-0472">Membrane</keyword>
<proteinExistence type="predicted"/>
<feature type="transmembrane region" description="Helical" evidence="2">
    <location>
        <begin position="134"/>
        <end position="156"/>
    </location>
</feature>
<reference evidence="3 4" key="1">
    <citation type="journal article" date="2005" name="Science">
        <title>The genome of the basidiomycetous yeast and human pathogen Cryptococcus neoformans.</title>
        <authorList>
            <person name="Loftus B.J."/>
            <person name="Fung E."/>
            <person name="Roncaglia P."/>
            <person name="Rowley D."/>
            <person name="Amedeo P."/>
            <person name="Bruno D."/>
            <person name="Vamathevan J."/>
            <person name="Miranda M."/>
            <person name="Anderson I.J."/>
            <person name="Fraser J.A."/>
            <person name="Allen J.E."/>
            <person name="Bosdet I.E."/>
            <person name="Brent M.R."/>
            <person name="Chiu R."/>
            <person name="Doering T.L."/>
            <person name="Donlin M.J."/>
            <person name="D'Souza C.A."/>
            <person name="Fox D.S."/>
            <person name="Grinberg V."/>
            <person name="Fu J."/>
            <person name="Fukushima M."/>
            <person name="Haas B.J."/>
            <person name="Huang J.C."/>
            <person name="Janbon G."/>
            <person name="Jones S.J."/>
            <person name="Koo H.L."/>
            <person name="Krzywinski M.I."/>
            <person name="Kwon-Chung J.K."/>
            <person name="Lengeler K.B."/>
            <person name="Maiti R."/>
            <person name="Marra M.A."/>
            <person name="Marra R.E."/>
            <person name="Mathewson C.A."/>
            <person name="Mitchell T.G."/>
            <person name="Pertea M."/>
            <person name="Riggs F.R."/>
            <person name="Salzberg S.L."/>
            <person name="Schein J.E."/>
            <person name="Shvartsbeyn A."/>
            <person name="Shin H."/>
            <person name="Shumway M."/>
            <person name="Specht C.A."/>
            <person name="Suh B.B."/>
            <person name="Tenney A."/>
            <person name="Utterback T.R."/>
            <person name="Wickes B.L."/>
            <person name="Wortman J.R."/>
            <person name="Wye N.H."/>
            <person name="Kronstad J.W."/>
            <person name="Lodge J.K."/>
            <person name="Heitman J."/>
            <person name="Davis R.W."/>
            <person name="Fraser C.M."/>
            <person name="Hyman R.W."/>
        </authorList>
    </citation>
    <scope>NUCLEOTIDE SEQUENCE [LARGE SCALE GENOMIC DNA]</scope>
    <source>
        <strain evidence="4">JEC21 / ATCC MYA-565</strain>
    </source>
</reference>
<name>Q5KFX2_CRYD1</name>
<dbReference type="KEGG" id="cne:CNF00280"/>
<feature type="region of interest" description="Disordered" evidence="1">
    <location>
        <begin position="542"/>
        <end position="562"/>
    </location>
</feature>
<keyword evidence="2" id="KW-0812">Transmembrane</keyword>
<feature type="region of interest" description="Disordered" evidence="1">
    <location>
        <begin position="399"/>
        <end position="439"/>
    </location>
</feature>
<evidence type="ECO:0000313" key="4">
    <source>
        <dbReference type="Proteomes" id="UP000002149"/>
    </source>
</evidence>
<dbReference type="OrthoDB" id="2576334at2759"/>
<protein>
    <submittedName>
        <fullName evidence="3">Uncharacterized protein</fullName>
    </submittedName>
</protein>
<keyword evidence="2" id="KW-1133">Transmembrane helix</keyword>
<dbReference type="STRING" id="214684.Q5KFX2"/>
<dbReference type="OMA" id="PTINTDM"/>
<sequence>MQTSLSEAGSLGNDFNKTLAVTTSKGASITFSGMGSAIYLYGTIGPDYGLAQLSLNGNVVAPSMNLSSPWLMAYELLWFRTDLDSSQMTNVTMTNLDESKMALDFIILTANDNALSELSSDSSSSFISSVGGKLILYLAMPLSIIFLISVFSFWLIRRRRRLRRRTRPRLQESILSLHASPSPIKGRSEKQWYLPSPRRPRLTPSGTSDRSSLTLSVEDVFISYEEAMGKELSNKWYNSPTTPWPSSQRGRTTERSVFASAFGLPTVTDEITWSEGSQSPESPQRSQRSGRSGRSGYSDRSGSISRFGTSNGRRERDEGMMSVLEENDGATTTYTDSRRTTALPAYSLEETFMTHYTPSDAENSITHGTPIHVHSANTSPSSRYPTVEQEKVTQFHTFRDVSSSPTASVPGHSGNTTSSFRFQRLSSDEPPPSPMTKRASTIAPSDIISIFGVPPASERRMSMMTDHTSNSACHPWLSLPGCAAGEFPPPLPTISTYTGFNLASTITSSGSGRPTPTINTDMERKAFGLPYMTPQSVSGLGSGARSSRILTPPKKVPPSAWPTDTPLSHCSFDTNPISTSTSYPTSTFTSDYTSISTSYGTPKVIHFTTTHANLIPWAPIPYTIPVCESPLAGVAGMGVDMNGGGGLGWHKRSLSNWSHLTARSAARPDSDVMPFESFIYSLNGAAMEEAERQRASEGA</sequence>
<dbReference type="Proteomes" id="UP000002149">
    <property type="component" value="Chromosome 6"/>
</dbReference>
<accession>Q5KFX2</accession>
<gene>
    <name evidence="3" type="ordered locus">CNF00280</name>
</gene>
<dbReference type="HOGENOM" id="CLU_015420_0_0_1"/>
<dbReference type="AlphaFoldDB" id="Q5KFX2"/>
<dbReference type="eggNOG" id="ENOG502RBBC">
    <property type="taxonomic scope" value="Eukaryota"/>
</dbReference>
<evidence type="ECO:0000313" key="3">
    <source>
        <dbReference type="EMBL" id="AAW44148.1"/>
    </source>
</evidence>
<dbReference type="EMBL" id="AE017346">
    <property type="protein sequence ID" value="AAW44148.1"/>
    <property type="molecule type" value="Genomic_DNA"/>
</dbReference>
<feature type="region of interest" description="Disordered" evidence="1">
    <location>
        <begin position="271"/>
        <end position="318"/>
    </location>
</feature>
<feature type="compositionally biased region" description="Polar residues" evidence="1">
    <location>
        <begin position="400"/>
        <end position="425"/>
    </location>
</feature>
<dbReference type="GeneID" id="3258179"/>
<evidence type="ECO:0000256" key="2">
    <source>
        <dbReference type="SAM" id="Phobius"/>
    </source>
</evidence>
<dbReference type="Gene3D" id="2.60.120.260">
    <property type="entry name" value="Galactose-binding domain-like"/>
    <property type="match status" value="1"/>
</dbReference>
<feature type="region of interest" description="Disordered" evidence="1">
    <location>
        <begin position="181"/>
        <end position="211"/>
    </location>
</feature>
<keyword evidence="4" id="KW-1185">Reference proteome</keyword>